<evidence type="ECO:0000313" key="1">
    <source>
        <dbReference type="EMBL" id="SFM07159.1"/>
    </source>
</evidence>
<dbReference type="AlphaFoldDB" id="A0A1I4MV64"/>
<proteinExistence type="predicted"/>
<dbReference type="STRING" id="1123291.SAMN04490355_10388"/>
<dbReference type="RefSeq" id="WP_090940469.1">
    <property type="nucleotide sequence ID" value="NZ_FOTS01000038.1"/>
</dbReference>
<accession>A0A1I4MV64</accession>
<reference evidence="2" key="1">
    <citation type="submission" date="2016-10" db="EMBL/GenBank/DDBJ databases">
        <authorList>
            <person name="Varghese N."/>
            <person name="Submissions S."/>
        </authorList>
    </citation>
    <scope>NUCLEOTIDE SEQUENCE [LARGE SCALE GENOMIC DNA]</scope>
    <source>
        <strain evidence="2">DSM 13327</strain>
    </source>
</reference>
<dbReference type="SUPFAM" id="SSF158622">
    <property type="entry name" value="YheA/YmcA-like"/>
    <property type="match status" value="1"/>
</dbReference>
<dbReference type="OrthoDB" id="9811402at2"/>
<evidence type="ECO:0000313" key="2">
    <source>
        <dbReference type="Proteomes" id="UP000199520"/>
    </source>
</evidence>
<sequence>MNIYDKTHDLVKAIKESPEYREFMEVKKVIDTDEQAKKMVKDFIAKQMELEYEMMGGKGEDKAKTEQIQQMYQMIVGNTKASAFMQSYMKFQRLVADIYKILGDSVAEGMDFFEKK</sequence>
<dbReference type="InterPro" id="IPR010368">
    <property type="entry name" value="Com_YlbF"/>
</dbReference>
<dbReference type="Pfam" id="PF06133">
    <property type="entry name" value="Com_YlbF"/>
    <property type="match status" value="1"/>
</dbReference>
<dbReference type="InterPro" id="IPR023378">
    <property type="entry name" value="YheA/YmcA-like_dom_sf"/>
</dbReference>
<gene>
    <name evidence="1" type="ORF">SAMN04490355_10388</name>
</gene>
<organism evidence="1 2">
    <name type="scientific">Pelosinus propionicus DSM 13327</name>
    <dbReference type="NCBI Taxonomy" id="1123291"/>
    <lineage>
        <taxon>Bacteria</taxon>
        <taxon>Bacillati</taxon>
        <taxon>Bacillota</taxon>
        <taxon>Negativicutes</taxon>
        <taxon>Selenomonadales</taxon>
        <taxon>Sporomusaceae</taxon>
        <taxon>Pelosinus</taxon>
    </lineage>
</organism>
<dbReference type="EMBL" id="FOTS01000038">
    <property type="protein sequence ID" value="SFM07159.1"/>
    <property type="molecule type" value="Genomic_DNA"/>
</dbReference>
<keyword evidence="2" id="KW-1185">Reference proteome</keyword>
<dbReference type="Proteomes" id="UP000199520">
    <property type="component" value="Unassembled WGS sequence"/>
</dbReference>
<name>A0A1I4MV64_9FIRM</name>
<protein>
    <submittedName>
        <fullName evidence="1">Cell fate regulator YlbF, YheA/YmcA/DUF963 family (Controls sporulation, competence, biofilm development)</fullName>
    </submittedName>
</protein>
<dbReference type="Gene3D" id="1.20.1500.10">
    <property type="entry name" value="YheA/YmcA-like"/>
    <property type="match status" value="1"/>
</dbReference>